<feature type="non-terminal residue" evidence="2">
    <location>
        <position position="1"/>
    </location>
</feature>
<comment type="similarity">
    <text evidence="1">Belongs to the asaB hydroxylase/desaturase family.</text>
</comment>
<gene>
    <name evidence="2" type="ORF">ASPFODRAFT_88015</name>
</gene>
<dbReference type="EMBL" id="KV878249">
    <property type="protein sequence ID" value="OJZ81925.1"/>
    <property type="molecule type" value="Genomic_DNA"/>
</dbReference>
<name>A0A1M3T5A7_ASPLC</name>
<proteinExistence type="inferred from homology"/>
<dbReference type="VEuPathDB" id="FungiDB:ASPFODRAFT_88015"/>
<accession>A0A1M3T5A7</accession>
<organism evidence="2 3">
    <name type="scientific">Aspergillus luchuensis (strain CBS 106.47)</name>
    <dbReference type="NCBI Taxonomy" id="1137211"/>
    <lineage>
        <taxon>Eukaryota</taxon>
        <taxon>Fungi</taxon>
        <taxon>Dikarya</taxon>
        <taxon>Ascomycota</taxon>
        <taxon>Pezizomycotina</taxon>
        <taxon>Eurotiomycetes</taxon>
        <taxon>Eurotiomycetidae</taxon>
        <taxon>Eurotiales</taxon>
        <taxon>Aspergillaceae</taxon>
        <taxon>Aspergillus</taxon>
        <taxon>Aspergillus subgen. Circumdati</taxon>
    </lineage>
</organism>
<dbReference type="OrthoDB" id="412788at2759"/>
<evidence type="ECO:0000313" key="3">
    <source>
        <dbReference type="Proteomes" id="UP000184063"/>
    </source>
</evidence>
<evidence type="ECO:0000256" key="1">
    <source>
        <dbReference type="ARBA" id="ARBA00023604"/>
    </source>
</evidence>
<reference evidence="3" key="1">
    <citation type="journal article" date="2017" name="Genome Biol.">
        <title>Comparative genomics reveals high biological diversity and specific adaptations in the industrially and medically important fungal genus Aspergillus.</title>
        <authorList>
            <person name="de Vries R.P."/>
            <person name="Riley R."/>
            <person name="Wiebenga A."/>
            <person name="Aguilar-Osorio G."/>
            <person name="Amillis S."/>
            <person name="Uchima C.A."/>
            <person name="Anderluh G."/>
            <person name="Asadollahi M."/>
            <person name="Askin M."/>
            <person name="Barry K."/>
            <person name="Battaglia E."/>
            <person name="Bayram O."/>
            <person name="Benocci T."/>
            <person name="Braus-Stromeyer S.A."/>
            <person name="Caldana C."/>
            <person name="Canovas D."/>
            <person name="Cerqueira G.C."/>
            <person name="Chen F."/>
            <person name="Chen W."/>
            <person name="Choi C."/>
            <person name="Clum A."/>
            <person name="Dos Santos R.A."/>
            <person name="Damasio A.R."/>
            <person name="Diallinas G."/>
            <person name="Emri T."/>
            <person name="Fekete E."/>
            <person name="Flipphi M."/>
            <person name="Freyberg S."/>
            <person name="Gallo A."/>
            <person name="Gournas C."/>
            <person name="Habgood R."/>
            <person name="Hainaut M."/>
            <person name="Harispe M.L."/>
            <person name="Henrissat B."/>
            <person name="Hilden K.S."/>
            <person name="Hope R."/>
            <person name="Hossain A."/>
            <person name="Karabika E."/>
            <person name="Karaffa L."/>
            <person name="Karanyi Z."/>
            <person name="Krasevec N."/>
            <person name="Kuo A."/>
            <person name="Kusch H."/>
            <person name="LaButti K."/>
            <person name="Lagendijk E.L."/>
            <person name="Lapidus A."/>
            <person name="Levasseur A."/>
            <person name="Lindquist E."/>
            <person name="Lipzen A."/>
            <person name="Logrieco A.F."/>
            <person name="MacCabe A."/>
            <person name="Maekelae M.R."/>
            <person name="Malavazi I."/>
            <person name="Melin P."/>
            <person name="Meyer V."/>
            <person name="Mielnichuk N."/>
            <person name="Miskei M."/>
            <person name="Molnar A.P."/>
            <person name="Mule G."/>
            <person name="Ngan C.Y."/>
            <person name="Orejas M."/>
            <person name="Orosz E."/>
            <person name="Ouedraogo J.P."/>
            <person name="Overkamp K.M."/>
            <person name="Park H.-S."/>
            <person name="Perrone G."/>
            <person name="Piumi F."/>
            <person name="Punt P.J."/>
            <person name="Ram A.F."/>
            <person name="Ramon A."/>
            <person name="Rauscher S."/>
            <person name="Record E."/>
            <person name="Riano-Pachon D.M."/>
            <person name="Robert V."/>
            <person name="Roehrig J."/>
            <person name="Ruller R."/>
            <person name="Salamov A."/>
            <person name="Salih N.S."/>
            <person name="Samson R.A."/>
            <person name="Sandor E."/>
            <person name="Sanguinetti M."/>
            <person name="Schuetze T."/>
            <person name="Sepcic K."/>
            <person name="Shelest E."/>
            <person name="Sherlock G."/>
            <person name="Sophianopoulou V."/>
            <person name="Squina F.M."/>
            <person name="Sun H."/>
            <person name="Susca A."/>
            <person name="Todd R.B."/>
            <person name="Tsang A."/>
            <person name="Unkles S.E."/>
            <person name="van de Wiele N."/>
            <person name="van Rossen-Uffink D."/>
            <person name="Oliveira J.V."/>
            <person name="Vesth T.C."/>
            <person name="Visser J."/>
            <person name="Yu J.-H."/>
            <person name="Zhou M."/>
            <person name="Andersen M.R."/>
            <person name="Archer D.B."/>
            <person name="Baker S.E."/>
            <person name="Benoit I."/>
            <person name="Brakhage A.A."/>
            <person name="Braus G.H."/>
            <person name="Fischer R."/>
            <person name="Frisvad J.C."/>
            <person name="Goldman G.H."/>
            <person name="Houbraken J."/>
            <person name="Oakley B."/>
            <person name="Pocsi I."/>
            <person name="Scazzocchio C."/>
            <person name="Seiboth B."/>
            <person name="vanKuyk P.A."/>
            <person name="Wortman J."/>
            <person name="Dyer P.S."/>
            <person name="Grigoriev I.V."/>
        </authorList>
    </citation>
    <scope>NUCLEOTIDE SEQUENCE [LARGE SCALE GENOMIC DNA]</scope>
    <source>
        <strain evidence="3">CBS 106.47</strain>
    </source>
</reference>
<protein>
    <submittedName>
        <fullName evidence="2">Uncharacterized protein</fullName>
    </submittedName>
</protein>
<dbReference type="PANTHER" id="PTHR34598:SF3">
    <property type="entry name" value="OXIDOREDUCTASE AN1597"/>
    <property type="match status" value="1"/>
</dbReference>
<dbReference type="AlphaFoldDB" id="A0A1M3T5A7"/>
<dbReference type="GO" id="GO:0016491">
    <property type="term" value="F:oxidoreductase activity"/>
    <property type="evidence" value="ECO:0007669"/>
    <property type="project" value="InterPro"/>
</dbReference>
<dbReference type="InterPro" id="IPR044053">
    <property type="entry name" value="AsaB-like"/>
</dbReference>
<feature type="non-terminal residue" evidence="2">
    <location>
        <position position="160"/>
    </location>
</feature>
<sequence length="160" mass="18595">KIRDTLYAEVKEVLRRLTGASIVHICSHLTSMRTLNQSAKTLLYLRFPDTAESWRQRLFRRYCRKPDSNIAPSAKYEFYNLWLPLLQVKNYPLAFCEPSSVDPDDILPVIYHGNDVPGQNCLLQHSKSQKWCYKSNQQPSEAWIFYQGGNRFDDKPGIPA</sequence>
<dbReference type="PANTHER" id="PTHR34598">
    <property type="entry name" value="BLL6449 PROTEIN"/>
    <property type="match status" value="1"/>
</dbReference>
<evidence type="ECO:0000313" key="2">
    <source>
        <dbReference type="EMBL" id="OJZ81925.1"/>
    </source>
</evidence>
<dbReference type="Proteomes" id="UP000184063">
    <property type="component" value="Unassembled WGS sequence"/>
</dbReference>